<feature type="compositionally biased region" description="Pro residues" evidence="1">
    <location>
        <begin position="215"/>
        <end position="234"/>
    </location>
</feature>
<dbReference type="AlphaFoldDB" id="A0A4D4JCY2"/>
<feature type="region of interest" description="Disordered" evidence="1">
    <location>
        <begin position="46"/>
        <end position="72"/>
    </location>
</feature>
<comment type="caution">
    <text evidence="3">The sequence shown here is derived from an EMBL/GenBank/DDBJ whole genome shotgun (WGS) entry which is preliminary data.</text>
</comment>
<feature type="compositionally biased region" description="Low complexity" evidence="1">
    <location>
        <begin position="193"/>
        <end position="214"/>
    </location>
</feature>
<feature type="chain" id="PRO_5038403384" description="DUF4232 domain-containing protein" evidence="2">
    <location>
        <begin position="24"/>
        <end position="234"/>
    </location>
</feature>
<evidence type="ECO:0000256" key="2">
    <source>
        <dbReference type="SAM" id="SignalP"/>
    </source>
</evidence>
<proteinExistence type="predicted"/>
<dbReference type="EMBL" id="BJFL01000022">
    <property type="protein sequence ID" value="GDY32256.1"/>
    <property type="molecule type" value="Genomic_DNA"/>
</dbReference>
<keyword evidence="2" id="KW-0732">Signal</keyword>
<dbReference type="Proteomes" id="UP000298860">
    <property type="component" value="Unassembled WGS sequence"/>
</dbReference>
<evidence type="ECO:0000313" key="4">
    <source>
        <dbReference type="Proteomes" id="UP000298860"/>
    </source>
</evidence>
<feature type="region of interest" description="Disordered" evidence="1">
    <location>
        <begin position="162"/>
        <end position="234"/>
    </location>
</feature>
<evidence type="ECO:0008006" key="5">
    <source>
        <dbReference type="Google" id="ProtNLM"/>
    </source>
</evidence>
<name>A0A4D4JCY2_9PSEU</name>
<feature type="signal peptide" evidence="2">
    <location>
        <begin position="1"/>
        <end position="23"/>
    </location>
</feature>
<keyword evidence="4" id="KW-1185">Reference proteome</keyword>
<dbReference type="OrthoDB" id="4864610at2"/>
<dbReference type="SUPFAM" id="SSF117070">
    <property type="entry name" value="LEA14-like"/>
    <property type="match status" value="1"/>
</dbReference>
<evidence type="ECO:0000256" key="1">
    <source>
        <dbReference type="SAM" id="MobiDB-lite"/>
    </source>
</evidence>
<sequence length="234" mass="22952">MSRIRLTTLALAAIAICSGVLTASLLVPPGDVAPIVVDNGATNGADGGAGSADRDTSAAPAGAATGGGTGTASAAVSFTVSDTPGRVLNLRPGSTQRQWVRLTNPNDVPIEVSSLSATVGQPVDRSGKPMARCSADAVTVTPLQTPVSVPAHGQTDTTLNVRMSPNTPKDCEGANYPLSYTGSGKPGLQSGRPGAPGATGTAASPPAGVPASPTSLPPSITPASPAPADPPPHR</sequence>
<evidence type="ECO:0000313" key="3">
    <source>
        <dbReference type="EMBL" id="GDY32256.1"/>
    </source>
</evidence>
<reference evidence="4" key="1">
    <citation type="submission" date="2019-04" db="EMBL/GenBank/DDBJ databases">
        <title>Draft genome sequence of Pseudonocardiaceae bacterium SL3-2-4.</title>
        <authorList>
            <person name="Ningsih F."/>
            <person name="Yokota A."/>
            <person name="Sakai Y."/>
            <person name="Nanatani K."/>
            <person name="Yabe S."/>
            <person name="Oetari A."/>
            <person name="Sjamsuridzal W."/>
        </authorList>
    </citation>
    <scope>NUCLEOTIDE SEQUENCE [LARGE SCALE GENOMIC DNA]</scope>
    <source>
        <strain evidence="4">SL3-2-4</strain>
    </source>
</reference>
<protein>
    <recommendedName>
        <fullName evidence="5">DUF4232 domain-containing protein</fullName>
    </recommendedName>
</protein>
<dbReference type="RefSeq" id="WP_137815285.1">
    <property type="nucleotide sequence ID" value="NZ_BJFL01000022.1"/>
</dbReference>
<accession>A0A4D4JCY2</accession>
<gene>
    <name evidence="3" type="ORF">GTS_38890</name>
</gene>
<organism evidence="3 4">
    <name type="scientific">Gandjariella thermophila</name>
    <dbReference type="NCBI Taxonomy" id="1931992"/>
    <lineage>
        <taxon>Bacteria</taxon>
        <taxon>Bacillati</taxon>
        <taxon>Actinomycetota</taxon>
        <taxon>Actinomycetes</taxon>
        <taxon>Pseudonocardiales</taxon>
        <taxon>Pseudonocardiaceae</taxon>
        <taxon>Gandjariella</taxon>
    </lineage>
</organism>